<name>A0A518BP76_9BACT</name>
<dbReference type="GO" id="GO:0005524">
    <property type="term" value="F:ATP binding"/>
    <property type="evidence" value="ECO:0007669"/>
    <property type="project" value="InterPro"/>
</dbReference>
<dbReference type="Gene3D" id="3.40.50.300">
    <property type="entry name" value="P-loop containing nucleotide triphosphate hydrolases"/>
    <property type="match status" value="1"/>
</dbReference>
<gene>
    <name evidence="3" type="primary">pilT_2</name>
    <name evidence="3" type="ORF">Pla133_38820</name>
</gene>
<dbReference type="InterPro" id="IPR027417">
    <property type="entry name" value="P-loop_NTPase"/>
</dbReference>
<dbReference type="Pfam" id="PF00437">
    <property type="entry name" value="T2SSE"/>
    <property type="match status" value="1"/>
</dbReference>
<dbReference type="CDD" id="cd01131">
    <property type="entry name" value="PilT"/>
    <property type="match status" value="1"/>
</dbReference>
<dbReference type="GO" id="GO:0016887">
    <property type="term" value="F:ATP hydrolysis activity"/>
    <property type="evidence" value="ECO:0007669"/>
    <property type="project" value="InterPro"/>
</dbReference>
<dbReference type="InterPro" id="IPR006321">
    <property type="entry name" value="PilT/PilU"/>
</dbReference>
<dbReference type="SUPFAM" id="SSF52540">
    <property type="entry name" value="P-loop containing nucleoside triphosphate hydrolases"/>
    <property type="match status" value="1"/>
</dbReference>
<dbReference type="AlphaFoldDB" id="A0A518BP76"/>
<evidence type="ECO:0000256" key="1">
    <source>
        <dbReference type="ARBA" id="ARBA00006611"/>
    </source>
</evidence>
<dbReference type="NCBIfam" id="TIGR01420">
    <property type="entry name" value="pilT_fam"/>
    <property type="match status" value="1"/>
</dbReference>
<dbReference type="Proteomes" id="UP000316921">
    <property type="component" value="Chromosome"/>
</dbReference>
<proteinExistence type="inferred from homology"/>
<comment type="similarity">
    <text evidence="1">Belongs to the GSP E family.</text>
</comment>
<reference evidence="3 4" key="1">
    <citation type="submission" date="2019-02" db="EMBL/GenBank/DDBJ databases">
        <title>Deep-cultivation of Planctomycetes and their phenomic and genomic characterization uncovers novel biology.</title>
        <authorList>
            <person name="Wiegand S."/>
            <person name="Jogler M."/>
            <person name="Boedeker C."/>
            <person name="Pinto D."/>
            <person name="Vollmers J."/>
            <person name="Rivas-Marin E."/>
            <person name="Kohn T."/>
            <person name="Peeters S.H."/>
            <person name="Heuer A."/>
            <person name="Rast P."/>
            <person name="Oberbeckmann S."/>
            <person name="Bunk B."/>
            <person name="Jeske O."/>
            <person name="Meyerdierks A."/>
            <person name="Storesund J.E."/>
            <person name="Kallscheuer N."/>
            <person name="Luecker S."/>
            <person name="Lage O.M."/>
            <person name="Pohl T."/>
            <person name="Merkel B.J."/>
            <person name="Hornburger P."/>
            <person name="Mueller R.-W."/>
            <person name="Bruemmer F."/>
            <person name="Labrenz M."/>
            <person name="Spormann A.M."/>
            <person name="Op den Camp H."/>
            <person name="Overmann J."/>
            <person name="Amann R."/>
            <person name="Jetten M.S.M."/>
            <person name="Mascher T."/>
            <person name="Medema M.H."/>
            <person name="Devos D.P."/>
            <person name="Kaster A.-K."/>
            <person name="Ovreas L."/>
            <person name="Rohde M."/>
            <person name="Galperin M.Y."/>
            <person name="Jogler C."/>
        </authorList>
    </citation>
    <scope>NUCLEOTIDE SEQUENCE [LARGE SCALE GENOMIC DNA]</scope>
    <source>
        <strain evidence="3 4">Pla133</strain>
    </source>
</reference>
<accession>A0A518BP76</accession>
<dbReference type="PROSITE" id="PS00662">
    <property type="entry name" value="T2SP_E"/>
    <property type="match status" value="1"/>
</dbReference>
<evidence type="ECO:0000313" key="3">
    <source>
        <dbReference type="EMBL" id="QDU68779.1"/>
    </source>
</evidence>
<dbReference type="PANTHER" id="PTHR30486">
    <property type="entry name" value="TWITCHING MOTILITY PROTEIN PILT"/>
    <property type="match status" value="1"/>
</dbReference>
<feature type="domain" description="Bacterial type II secretion system protein E" evidence="2">
    <location>
        <begin position="195"/>
        <end position="209"/>
    </location>
</feature>
<sequence>MITMEDLLALMVRKGGSDLHLSTNTPPRIRVDGALVSVNSPPLTPQDTRRLATSVLTSDQIARLDRDHELDCSFELEGSGRFRANVFYQRGAVAAVLRLVPFEILSFDTLGLPEDVCDRICNLRAGLVLVCGATGSGKSTTLASMIDRINAARQGHIITIEDPIEFAHKSQQCLVTQREIGDDSHTFANALRSVLRQDPDVVLVGELRDQETIEAALTLAETGHLTFGTLHTSDAVQTMNRIVDVFPAHQQSQILTQLSFSLEAVFCQQLLPNASGRGRTMASEILIATPGIRALIREGKAHQIYSHLQTGAKVGMRTMAGSLAQLIRSGAVRLDDAERTLSNPGELQSLIRGAA</sequence>
<dbReference type="InterPro" id="IPR001482">
    <property type="entry name" value="T2SS/T4SS_dom"/>
</dbReference>
<dbReference type="KEGG" id="pbap:Pla133_38820"/>
<dbReference type="InterPro" id="IPR050921">
    <property type="entry name" value="T4SS_GSP_E_ATPase"/>
</dbReference>
<dbReference type="EMBL" id="CP036287">
    <property type="protein sequence ID" value="QDU68779.1"/>
    <property type="molecule type" value="Genomic_DNA"/>
</dbReference>
<protein>
    <submittedName>
        <fullName evidence="3">Twitching mobility protein</fullName>
    </submittedName>
</protein>
<keyword evidence="4" id="KW-1185">Reference proteome</keyword>
<evidence type="ECO:0000313" key="4">
    <source>
        <dbReference type="Proteomes" id="UP000316921"/>
    </source>
</evidence>
<organism evidence="3 4">
    <name type="scientific">Engelhardtia mirabilis</name>
    <dbReference type="NCBI Taxonomy" id="2528011"/>
    <lineage>
        <taxon>Bacteria</taxon>
        <taxon>Pseudomonadati</taxon>
        <taxon>Planctomycetota</taxon>
        <taxon>Planctomycetia</taxon>
        <taxon>Planctomycetia incertae sedis</taxon>
        <taxon>Engelhardtia</taxon>
    </lineage>
</organism>
<dbReference type="Gene3D" id="3.30.450.90">
    <property type="match status" value="1"/>
</dbReference>
<evidence type="ECO:0000259" key="2">
    <source>
        <dbReference type="PROSITE" id="PS00662"/>
    </source>
</evidence>